<evidence type="ECO:0000313" key="2">
    <source>
        <dbReference type="EMBL" id="TXB66491.1"/>
    </source>
</evidence>
<dbReference type="Pfam" id="PF12867">
    <property type="entry name" value="DinB_2"/>
    <property type="match status" value="1"/>
</dbReference>
<organism evidence="2 3">
    <name type="scientific">Phaeodactylibacter luteus</name>
    <dbReference type="NCBI Taxonomy" id="1564516"/>
    <lineage>
        <taxon>Bacteria</taxon>
        <taxon>Pseudomonadati</taxon>
        <taxon>Bacteroidota</taxon>
        <taxon>Saprospiria</taxon>
        <taxon>Saprospirales</taxon>
        <taxon>Haliscomenobacteraceae</taxon>
        <taxon>Phaeodactylibacter</taxon>
    </lineage>
</organism>
<sequence>MSKKKTLKHLDRADQRLSALLRHLDSRDNATLNQQPSTGGWSVIQIMHHLILAEKASLGYVQKKLSFNPTLKKAGIAAEYRLQLVNLLFLLPKPFQAPAGVGDEALPKEADYQTTKEEWLNNRRALRAFLADLPDERFGRELYKHPLAGKMTLSGMVRFFGTHVKRHLGQIDRTLKDVEA</sequence>
<dbReference type="OrthoDB" id="979115at2"/>
<dbReference type="Proteomes" id="UP000321580">
    <property type="component" value="Unassembled WGS sequence"/>
</dbReference>
<dbReference type="SUPFAM" id="SSF109854">
    <property type="entry name" value="DinB/YfiT-like putative metalloenzymes"/>
    <property type="match status" value="1"/>
</dbReference>
<protein>
    <submittedName>
        <fullName evidence="2">DinB family protein</fullName>
    </submittedName>
</protein>
<dbReference type="AlphaFoldDB" id="A0A5C6RVU9"/>
<reference evidence="2 3" key="1">
    <citation type="submission" date="2019-08" db="EMBL/GenBank/DDBJ databases">
        <title>Genome of Phaeodactylibacter luteus.</title>
        <authorList>
            <person name="Bowman J.P."/>
        </authorList>
    </citation>
    <scope>NUCLEOTIDE SEQUENCE [LARGE SCALE GENOMIC DNA]</scope>
    <source>
        <strain evidence="2 3">KCTC 42180</strain>
    </source>
</reference>
<dbReference type="InterPro" id="IPR034660">
    <property type="entry name" value="DinB/YfiT-like"/>
</dbReference>
<name>A0A5C6RVU9_9BACT</name>
<keyword evidence="3" id="KW-1185">Reference proteome</keyword>
<evidence type="ECO:0000259" key="1">
    <source>
        <dbReference type="Pfam" id="PF12867"/>
    </source>
</evidence>
<proteinExistence type="predicted"/>
<dbReference type="RefSeq" id="WP_147166280.1">
    <property type="nucleotide sequence ID" value="NZ_VOOR01000007.1"/>
</dbReference>
<dbReference type="Gene3D" id="1.20.120.450">
    <property type="entry name" value="dinb family like domain"/>
    <property type="match status" value="1"/>
</dbReference>
<accession>A0A5C6RVU9</accession>
<evidence type="ECO:0000313" key="3">
    <source>
        <dbReference type="Proteomes" id="UP000321580"/>
    </source>
</evidence>
<feature type="domain" description="DinB-like" evidence="1">
    <location>
        <begin position="14"/>
        <end position="171"/>
    </location>
</feature>
<dbReference type="EMBL" id="VOOR01000007">
    <property type="protein sequence ID" value="TXB66491.1"/>
    <property type="molecule type" value="Genomic_DNA"/>
</dbReference>
<comment type="caution">
    <text evidence="2">The sequence shown here is derived from an EMBL/GenBank/DDBJ whole genome shotgun (WGS) entry which is preliminary data.</text>
</comment>
<dbReference type="InterPro" id="IPR024775">
    <property type="entry name" value="DinB-like"/>
</dbReference>
<gene>
    <name evidence="2" type="ORF">FRY97_04685</name>
</gene>